<organism evidence="7 8">
    <name type="scientific">Gnomoniopsis smithogilvyi</name>
    <dbReference type="NCBI Taxonomy" id="1191159"/>
    <lineage>
        <taxon>Eukaryota</taxon>
        <taxon>Fungi</taxon>
        <taxon>Dikarya</taxon>
        <taxon>Ascomycota</taxon>
        <taxon>Pezizomycotina</taxon>
        <taxon>Sordariomycetes</taxon>
        <taxon>Sordariomycetidae</taxon>
        <taxon>Diaporthales</taxon>
        <taxon>Gnomoniaceae</taxon>
        <taxon>Gnomoniopsis</taxon>
    </lineage>
</organism>
<keyword evidence="5" id="KW-0325">Glycoprotein</keyword>
<accession>A0A9W8Z106</accession>
<sequence>MWPPFGAPAAFYNQRWVQETLGVPVNFTLSADAVVENFFSATGDPMIPSYKALETIVDAGVGVAFVYGDLDYQCNWLGMENVSLSMDYADAAAFRAAGYAPIHTNASYTGGLVRQYGSVSFSRVFQAGHDTWAYQPETVARIFERAVLGRDIATGRVDVDTESHTNNSSCSAGGGYSSKGPSSVRNVTELVRPPVLEAPLCWWYTADDGQTCSAQQMTAVEDGTAVVEQWVIVSPPSAFSATSGNPAVRATSVATAGS</sequence>
<dbReference type="OrthoDB" id="443318at2759"/>
<evidence type="ECO:0000256" key="3">
    <source>
        <dbReference type="ARBA" id="ARBA00022670"/>
    </source>
</evidence>
<feature type="region of interest" description="Disordered" evidence="6">
    <location>
        <begin position="160"/>
        <end position="184"/>
    </location>
</feature>
<keyword evidence="3" id="KW-0645">Protease</keyword>
<dbReference type="SUPFAM" id="SSF53474">
    <property type="entry name" value="alpha/beta-Hydrolases"/>
    <property type="match status" value="1"/>
</dbReference>
<evidence type="ECO:0000256" key="1">
    <source>
        <dbReference type="ARBA" id="ARBA00009431"/>
    </source>
</evidence>
<feature type="region of interest" description="Disordered" evidence="6">
    <location>
        <begin position="238"/>
        <end position="258"/>
    </location>
</feature>
<evidence type="ECO:0000256" key="5">
    <source>
        <dbReference type="ARBA" id="ARBA00023180"/>
    </source>
</evidence>
<dbReference type="GO" id="GO:0006508">
    <property type="term" value="P:proteolysis"/>
    <property type="evidence" value="ECO:0007669"/>
    <property type="project" value="UniProtKB-KW"/>
</dbReference>
<proteinExistence type="inferred from homology"/>
<dbReference type="GO" id="GO:0004185">
    <property type="term" value="F:serine-type carboxypeptidase activity"/>
    <property type="evidence" value="ECO:0007669"/>
    <property type="project" value="InterPro"/>
</dbReference>
<evidence type="ECO:0000256" key="6">
    <source>
        <dbReference type="SAM" id="MobiDB-lite"/>
    </source>
</evidence>
<keyword evidence="8" id="KW-1185">Reference proteome</keyword>
<evidence type="ECO:0000313" key="7">
    <source>
        <dbReference type="EMBL" id="KAJ4395818.1"/>
    </source>
</evidence>
<keyword evidence="4" id="KW-0378">Hydrolase</keyword>
<protein>
    <submittedName>
        <fullName evidence="7">Uncharacterized protein</fullName>
    </submittedName>
</protein>
<gene>
    <name evidence="7" type="ORF">N0V93_000032</name>
</gene>
<dbReference type="Pfam" id="PF00450">
    <property type="entry name" value="Peptidase_S10"/>
    <property type="match status" value="1"/>
</dbReference>
<dbReference type="InterPro" id="IPR001563">
    <property type="entry name" value="Peptidase_S10"/>
</dbReference>
<keyword evidence="2" id="KW-0121">Carboxypeptidase</keyword>
<name>A0A9W8Z106_9PEZI</name>
<evidence type="ECO:0000313" key="8">
    <source>
        <dbReference type="Proteomes" id="UP001140453"/>
    </source>
</evidence>
<comment type="similarity">
    <text evidence="1">Belongs to the peptidase S10 family.</text>
</comment>
<dbReference type="EMBL" id="JAPEVB010000001">
    <property type="protein sequence ID" value="KAJ4395818.1"/>
    <property type="molecule type" value="Genomic_DNA"/>
</dbReference>
<dbReference type="InterPro" id="IPR029058">
    <property type="entry name" value="AB_hydrolase_fold"/>
</dbReference>
<comment type="caution">
    <text evidence="7">The sequence shown here is derived from an EMBL/GenBank/DDBJ whole genome shotgun (WGS) entry which is preliminary data.</text>
</comment>
<dbReference type="AlphaFoldDB" id="A0A9W8Z106"/>
<reference evidence="7" key="1">
    <citation type="submission" date="2022-10" db="EMBL/GenBank/DDBJ databases">
        <title>Tapping the CABI collections for fungal endophytes: first genome assemblies for Collariella, Neodidymelliopsis, Ascochyta clinopodiicola, Didymella pomorum, Didymosphaeria variabile, Neocosmospora piperis and Neocucurbitaria cava.</title>
        <authorList>
            <person name="Hill R."/>
        </authorList>
    </citation>
    <scope>NUCLEOTIDE SEQUENCE</scope>
    <source>
        <strain evidence="7">IMI 355082</strain>
    </source>
</reference>
<evidence type="ECO:0000256" key="4">
    <source>
        <dbReference type="ARBA" id="ARBA00022801"/>
    </source>
</evidence>
<evidence type="ECO:0000256" key="2">
    <source>
        <dbReference type="ARBA" id="ARBA00022645"/>
    </source>
</evidence>
<dbReference type="Gene3D" id="3.40.50.1820">
    <property type="entry name" value="alpha/beta hydrolase"/>
    <property type="match status" value="1"/>
</dbReference>
<dbReference type="Proteomes" id="UP001140453">
    <property type="component" value="Unassembled WGS sequence"/>
</dbReference>